<dbReference type="EMBL" id="CP098805">
    <property type="protein sequence ID" value="USJ30829.1"/>
    <property type="molecule type" value="Genomic_DNA"/>
</dbReference>
<evidence type="ECO:0000313" key="2">
    <source>
        <dbReference type="EMBL" id="USJ30829.1"/>
    </source>
</evidence>
<dbReference type="Proteomes" id="UP001055420">
    <property type="component" value="Chromosome"/>
</dbReference>
<dbReference type="RefSeq" id="WP_026628323.1">
    <property type="nucleotide sequence ID" value="NZ_CP098805.1"/>
</dbReference>
<accession>A0A9X1QIC1</accession>
<dbReference type="Pfam" id="PF08889">
    <property type="entry name" value="WbqC"/>
    <property type="match status" value="1"/>
</dbReference>
<name>A0A9X1QIC1_9BACT</name>
<organism evidence="1 4">
    <name type="scientific">Dyadobacter chenhuakuii</name>
    <dbReference type="NCBI Taxonomy" id="2909339"/>
    <lineage>
        <taxon>Bacteria</taxon>
        <taxon>Pseudomonadati</taxon>
        <taxon>Bacteroidota</taxon>
        <taxon>Cytophagia</taxon>
        <taxon>Cytophagales</taxon>
        <taxon>Spirosomataceae</taxon>
        <taxon>Dyadobacter</taxon>
    </lineage>
</organism>
<evidence type="ECO:0000313" key="1">
    <source>
        <dbReference type="EMBL" id="MCF2500793.1"/>
    </source>
</evidence>
<gene>
    <name evidence="1" type="ORF">L0661_20900</name>
    <name evidence="2" type="ORF">NFI80_23595</name>
</gene>
<evidence type="ECO:0000313" key="3">
    <source>
        <dbReference type="Proteomes" id="UP001055420"/>
    </source>
</evidence>
<sequence length="232" mass="27144">MTIAIMQPYIFPYIGYFQLINAVDKFIIYDDVNFINKGWINRNNVLVSSKPHLFTIPLKDASQNKLINEVELSRSEPWQKKFLKTIQQSYQKAPNYQKVFVLIEEIVNLDVQTIYELTFQALKRTCEYMEITTEIVPSSTIYQNTHLKGQDRILDICKQENASHYINPIGGMELYDKAKFEKEGIKLDFIKSVSSPYPQFKNAFVPWLSIIDILMFNDPADIKEHLKAYELI</sequence>
<dbReference type="InterPro" id="IPR014985">
    <property type="entry name" value="WbqC"/>
</dbReference>
<evidence type="ECO:0000313" key="4">
    <source>
        <dbReference type="Proteomes" id="UP001139411"/>
    </source>
</evidence>
<dbReference type="AlphaFoldDB" id="A0A9X1QIC1"/>
<dbReference type="EMBL" id="JAKFFV010000013">
    <property type="protein sequence ID" value="MCF2500793.1"/>
    <property type="molecule type" value="Genomic_DNA"/>
</dbReference>
<proteinExistence type="predicted"/>
<protein>
    <submittedName>
        <fullName evidence="1">WbqC family protein</fullName>
    </submittedName>
</protein>
<keyword evidence="3" id="KW-1185">Reference proteome</keyword>
<reference evidence="1" key="1">
    <citation type="submission" date="2022-01" db="EMBL/GenBank/DDBJ databases">
        <title>Novel species in genus Dyadobacter.</title>
        <authorList>
            <person name="Ma C."/>
        </authorList>
    </citation>
    <scope>NUCLEOTIDE SEQUENCE</scope>
    <source>
        <strain evidence="2">CY22</strain>
        <strain evidence="1">CY357</strain>
    </source>
</reference>
<dbReference type="Proteomes" id="UP001139411">
    <property type="component" value="Unassembled WGS sequence"/>
</dbReference>